<feature type="region of interest" description="Disordered" evidence="1">
    <location>
        <begin position="23"/>
        <end position="45"/>
    </location>
</feature>
<evidence type="ECO:0000313" key="2">
    <source>
        <dbReference type="EMBL" id="NOV95920.1"/>
    </source>
</evidence>
<dbReference type="EMBL" id="JABEZU010000001">
    <property type="protein sequence ID" value="NOV95920.1"/>
    <property type="molecule type" value="Genomic_DNA"/>
</dbReference>
<sequence>MLYEHGLLGGWVRSERGHVHVRQDAVPTNGFNGPAGSKAPTKSWA</sequence>
<dbReference type="RefSeq" id="WP_171782179.1">
    <property type="nucleotide sequence ID" value="NZ_JABEZU010000001.1"/>
</dbReference>
<organism evidence="2 3">
    <name type="scientific">Isoptericola halotolerans</name>
    <dbReference type="NCBI Taxonomy" id="300560"/>
    <lineage>
        <taxon>Bacteria</taxon>
        <taxon>Bacillati</taxon>
        <taxon>Actinomycetota</taxon>
        <taxon>Actinomycetes</taxon>
        <taxon>Micrococcales</taxon>
        <taxon>Promicromonosporaceae</taxon>
        <taxon>Isoptericola</taxon>
    </lineage>
</organism>
<proteinExistence type="predicted"/>
<accession>A0ABX1ZZ81</accession>
<gene>
    <name evidence="2" type="ORF">HDG69_000473</name>
</gene>
<dbReference type="Proteomes" id="UP000757540">
    <property type="component" value="Unassembled WGS sequence"/>
</dbReference>
<reference evidence="2 3" key="1">
    <citation type="submission" date="2020-05" db="EMBL/GenBank/DDBJ databases">
        <title>Genomic Encyclopedia of Type Strains, Phase III (KMG-III): the genomes of soil and plant-associated and newly described type strains.</title>
        <authorList>
            <person name="Whitman W."/>
        </authorList>
    </citation>
    <scope>NUCLEOTIDE SEQUENCE [LARGE SCALE GENOMIC DNA]</scope>
    <source>
        <strain evidence="2 3">KCTC 19046</strain>
    </source>
</reference>
<name>A0ABX1ZZ81_9MICO</name>
<comment type="caution">
    <text evidence="2">The sequence shown here is derived from an EMBL/GenBank/DDBJ whole genome shotgun (WGS) entry which is preliminary data.</text>
</comment>
<keyword evidence="3" id="KW-1185">Reference proteome</keyword>
<evidence type="ECO:0000313" key="3">
    <source>
        <dbReference type="Proteomes" id="UP000757540"/>
    </source>
</evidence>
<evidence type="ECO:0000256" key="1">
    <source>
        <dbReference type="SAM" id="MobiDB-lite"/>
    </source>
</evidence>
<protein>
    <submittedName>
        <fullName evidence="2">Uncharacterized protein</fullName>
    </submittedName>
</protein>